<evidence type="ECO:0000313" key="2">
    <source>
        <dbReference type="Proteomes" id="UP000653343"/>
    </source>
</evidence>
<reference evidence="2" key="1">
    <citation type="journal article" date="2019" name="Int. J. Syst. Evol. Microbiol.">
        <title>The Global Catalogue of Microorganisms (GCM) 10K type strain sequencing project: providing services to taxonomists for standard genome sequencing and annotation.</title>
        <authorList>
            <consortium name="The Broad Institute Genomics Platform"/>
            <consortium name="The Broad Institute Genome Sequencing Center for Infectious Disease"/>
            <person name="Wu L."/>
            <person name="Ma J."/>
        </authorList>
    </citation>
    <scope>NUCLEOTIDE SEQUENCE [LARGE SCALE GENOMIC DNA]</scope>
    <source>
        <strain evidence="2">KCTC 23917</strain>
    </source>
</reference>
<comment type="caution">
    <text evidence="1">The sequence shown here is derived from an EMBL/GenBank/DDBJ whole genome shotgun (WGS) entry which is preliminary data.</text>
</comment>
<dbReference type="Proteomes" id="UP000653343">
    <property type="component" value="Unassembled WGS sequence"/>
</dbReference>
<proteinExistence type="predicted"/>
<evidence type="ECO:0000313" key="1">
    <source>
        <dbReference type="EMBL" id="GGX41889.1"/>
    </source>
</evidence>
<name>A0ABQ2XYM7_9BURK</name>
<dbReference type="EMBL" id="BMYU01000004">
    <property type="protein sequence ID" value="GGX41889.1"/>
    <property type="molecule type" value="Genomic_DNA"/>
</dbReference>
<keyword evidence="2" id="KW-1185">Reference proteome</keyword>
<sequence length="70" mass="7911">MAHEECKSYAPTMFAQHTELFPEDRRQSILDGVVLVGMTPFEARLRGGGLLHTRLSRIKQSGPRMLNLSK</sequence>
<protein>
    <submittedName>
        <fullName evidence="1">Uncharacterized protein</fullName>
    </submittedName>
</protein>
<organism evidence="1 2">
    <name type="scientific">Undibacterium squillarum</name>
    <dbReference type="NCBI Taxonomy" id="1131567"/>
    <lineage>
        <taxon>Bacteria</taxon>
        <taxon>Pseudomonadati</taxon>
        <taxon>Pseudomonadota</taxon>
        <taxon>Betaproteobacteria</taxon>
        <taxon>Burkholderiales</taxon>
        <taxon>Oxalobacteraceae</taxon>
        <taxon>Undibacterium</taxon>
    </lineage>
</organism>
<gene>
    <name evidence="1" type="ORF">GCM10010946_20510</name>
</gene>
<accession>A0ABQ2XYM7</accession>